<feature type="domain" description="Cyclic nucleotide-binding" evidence="4">
    <location>
        <begin position="35"/>
        <end position="151"/>
    </location>
</feature>
<sequence length="246" mass="27716">MVKTSAEKRILLTARNLPKAKAPAERLKAIWPLLLDADERRLLIDSVESIECRRGTRLFQEGDTITSLLYLNRGKVKMFRRGIGGRLYITRMIKPGQFFGIRPYFAHQSAQTTAEVFENAEILKVPVDIIDRLLEKNTAVARYFLTALATELGLAEDRTISLTQKHVRGRLAETLLFLMQNYGLENDGATLDIYLSREDLAALSNMTTSNAIRTLSLFASERIIALDGRIIKIIDPDGLEKISKHG</sequence>
<dbReference type="InterPro" id="IPR050397">
    <property type="entry name" value="Env_Response_Regulators"/>
</dbReference>
<dbReference type="SMART" id="SM00419">
    <property type="entry name" value="HTH_CRP"/>
    <property type="match status" value="1"/>
</dbReference>
<evidence type="ECO:0000313" key="6">
    <source>
        <dbReference type="EMBL" id="SUB89838.1"/>
    </source>
</evidence>
<dbReference type="Gene3D" id="2.60.120.10">
    <property type="entry name" value="Jelly Rolls"/>
    <property type="match status" value="1"/>
</dbReference>
<dbReference type="InterPro" id="IPR012318">
    <property type="entry name" value="HTH_CRP"/>
</dbReference>
<organism evidence="6 7">
    <name type="scientific">Porphyromonas macacae</name>
    <dbReference type="NCBI Taxonomy" id="28115"/>
    <lineage>
        <taxon>Bacteria</taxon>
        <taxon>Pseudomonadati</taxon>
        <taxon>Bacteroidota</taxon>
        <taxon>Bacteroidia</taxon>
        <taxon>Bacteroidales</taxon>
        <taxon>Porphyromonadaceae</taxon>
        <taxon>Porphyromonas</taxon>
    </lineage>
</organism>
<dbReference type="GO" id="GO:0003677">
    <property type="term" value="F:DNA binding"/>
    <property type="evidence" value="ECO:0007669"/>
    <property type="project" value="UniProtKB-KW"/>
</dbReference>
<dbReference type="PANTHER" id="PTHR24567">
    <property type="entry name" value="CRP FAMILY TRANSCRIPTIONAL REGULATORY PROTEIN"/>
    <property type="match status" value="1"/>
</dbReference>
<dbReference type="CDD" id="cd00038">
    <property type="entry name" value="CAP_ED"/>
    <property type="match status" value="1"/>
</dbReference>
<proteinExistence type="predicted"/>
<dbReference type="InterPro" id="IPR000595">
    <property type="entry name" value="cNMP-bd_dom"/>
</dbReference>
<keyword evidence="1" id="KW-0805">Transcription regulation</keyword>
<feature type="domain" description="HTH crp-type" evidence="5">
    <location>
        <begin position="165"/>
        <end position="237"/>
    </location>
</feature>
<name>A0A379EAW3_9PORP</name>
<dbReference type="InterPro" id="IPR018490">
    <property type="entry name" value="cNMP-bd_dom_sf"/>
</dbReference>
<dbReference type="PROSITE" id="PS50042">
    <property type="entry name" value="CNMP_BINDING_3"/>
    <property type="match status" value="1"/>
</dbReference>
<dbReference type="GO" id="GO:0005829">
    <property type="term" value="C:cytosol"/>
    <property type="evidence" value="ECO:0007669"/>
    <property type="project" value="TreeGrafter"/>
</dbReference>
<evidence type="ECO:0000313" key="7">
    <source>
        <dbReference type="Proteomes" id="UP000254156"/>
    </source>
</evidence>
<protein>
    <submittedName>
        <fullName evidence="6">Global nitrogen regulator</fullName>
    </submittedName>
</protein>
<dbReference type="SUPFAM" id="SSF51206">
    <property type="entry name" value="cAMP-binding domain-like"/>
    <property type="match status" value="1"/>
</dbReference>
<dbReference type="PANTHER" id="PTHR24567:SF74">
    <property type="entry name" value="HTH-TYPE TRANSCRIPTIONAL REGULATOR ARCR"/>
    <property type="match status" value="1"/>
</dbReference>
<dbReference type="EMBL" id="UGTF01000002">
    <property type="protein sequence ID" value="SUB89838.1"/>
    <property type="molecule type" value="Genomic_DNA"/>
</dbReference>
<dbReference type="RefSeq" id="WP_025004329.1">
    <property type="nucleotide sequence ID" value="NZ_JBGYTE010000030.1"/>
</dbReference>
<dbReference type="Gene3D" id="1.10.10.10">
    <property type="entry name" value="Winged helix-like DNA-binding domain superfamily/Winged helix DNA-binding domain"/>
    <property type="match status" value="1"/>
</dbReference>
<dbReference type="InterPro" id="IPR036390">
    <property type="entry name" value="WH_DNA-bd_sf"/>
</dbReference>
<accession>A0A379EAW3</accession>
<dbReference type="Proteomes" id="UP000254156">
    <property type="component" value="Unassembled WGS sequence"/>
</dbReference>
<dbReference type="GO" id="GO:0003700">
    <property type="term" value="F:DNA-binding transcription factor activity"/>
    <property type="evidence" value="ECO:0007669"/>
    <property type="project" value="TreeGrafter"/>
</dbReference>
<dbReference type="Pfam" id="PF00027">
    <property type="entry name" value="cNMP_binding"/>
    <property type="match status" value="1"/>
</dbReference>
<reference evidence="6 7" key="1">
    <citation type="submission" date="2018-06" db="EMBL/GenBank/DDBJ databases">
        <authorList>
            <consortium name="Pathogen Informatics"/>
            <person name="Doyle S."/>
        </authorList>
    </citation>
    <scope>NUCLEOTIDE SEQUENCE [LARGE SCALE GENOMIC DNA]</scope>
    <source>
        <strain evidence="6 7">NCTC11632</strain>
    </source>
</reference>
<evidence type="ECO:0000256" key="3">
    <source>
        <dbReference type="ARBA" id="ARBA00023163"/>
    </source>
</evidence>
<dbReference type="AlphaFoldDB" id="A0A379EAW3"/>
<dbReference type="PROSITE" id="PS51063">
    <property type="entry name" value="HTH_CRP_2"/>
    <property type="match status" value="1"/>
</dbReference>
<dbReference type="InterPro" id="IPR036388">
    <property type="entry name" value="WH-like_DNA-bd_sf"/>
</dbReference>
<gene>
    <name evidence="6" type="primary">ntcA</name>
    <name evidence="6" type="ORF">NCTC11632_01968</name>
</gene>
<dbReference type="Pfam" id="PF13545">
    <property type="entry name" value="HTH_Crp_2"/>
    <property type="match status" value="1"/>
</dbReference>
<evidence type="ECO:0000259" key="5">
    <source>
        <dbReference type="PROSITE" id="PS51063"/>
    </source>
</evidence>
<evidence type="ECO:0000256" key="2">
    <source>
        <dbReference type="ARBA" id="ARBA00023125"/>
    </source>
</evidence>
<evidence type="ECO:0000259" key="4">
    <source>
        <dbReference type="PROSITE" id="PS50042"/>
    </source>
</evidence>
<keyword evidence="3" id="KW-0804">Transcription</keyword>
<dbReference type="InterPro" id="IPR014710">
    <property type="entry name" value="RmlC-like_jellyroll"/>
</dbReference>
<keyword evidence="2" id="KW-0238">DNA-binding</keyword>
<evidence type="ECO:0000256" key="1">
    <source>
        <dbReference type="ARBA" id="ARBA00023015"/>
    </source>
</evidence>
<dbReference type="SUPFAM" id="SSF46785">
    <property type="entry name" value="Winged helix' DNA-binding domain"/>
    <property type="match status" value="1"/>
</dbReference>
<dbReference type="SMART" id="SM00100">
    <property type="entry name" value="cNMP"/>
    <property type="match status" value="1"/>
</dbReference>